<sequence>MQAASPWRALFSAPYRRQTALAIALSLAQQLSGSNAVFLYSSSIFRGAGVEDDRVGTLLVCLCSLLPTLVSGVVAARFGNRKMLLAGHAGMLVCALGMTLALSVASSGLSIGFTALYITSYALSLGPLVFVVVPTLFPDALRATGTALCLAVNWAGTLLVGTSYPFVAAALGDLGFLPFMASLAVSGAFFAVSLPETATLSSTEIQALFHVPRERRGSATVA</sequence>
<dbReference type="InterPro" id="IPR003663">
    <property type="entry name" value="Sugar/inositol_transpt"/>
</dbReference>
<dbReference type="PANTHER" id="PTHR23503:SF8">
    <property type="entry name" value="FACILITATED GLUCOSE TRANSPORTER PROTEIN 1"/>
    <property type="match status" value="1"/>
</dbReference>
<keyword evidence="6 14" id="KW-0472">Membrane</keyword>
<comment type="catalytic activity">
    <reaction evidence="7">
        <text>D-galactose(in) = D-galactose(out)</text>
        <dbReference type="Rhea" id="RHEA:34915"/>
        <dbReference type="ChEBI" id="CHEBI:4139"/>
    </reaction>
    <physiologicalReaction direction="right-to-left" evidence="7">
        <dbReference type="Rhea" id="RHEA:34917"/>
    </physiologicalReaction>
</comment>
<feature type="transmembrane region" description="Helical" evidence="14">
    <location>
        <begin position="145"/>
        <end position="164"/>
    </location>
</feature>
<dbReference type="InterPro" id="IPR020846">
    <property type="entry name" value="MFS_dom"/>
</dbReference>
<comment type="catalytic activity">
    <reaction evidence="11">
        <text>D-glucosamine(out) = D-glucosamine(in)</text>
        <dbReference type="Rhea" id="RHEA:78423"/>
        <dbReference type="ChEBI" id="CHEBI:58723"/>
    </reaction>
    <physiologicalReaction direction="left-to-right" evidence="11">
        <dbReference type="Rhea" id="RHEA:78424"/>
    </physiologicalReaction>
</comment>
<feature type="transmembrane region" description="Helical" evidence="14">
    <location>
        <begin position="57"/>
        <end position="76"/>
    </location>
</feature>
<evidence type="ECO:0000256" key="5">
    <source>
        <dbReference type="ARBA" id="ARBA00022989"/>
    </source>
</evidence>
<dbReference type="PRINTS" id="PR00171">
    <property type="entry name" value="SUGRTRNSPORT"/>
</dbReference>
<evidence type="ECO:0000256" key="12">
    <source>
        <dbReference type="ARBA" id="ARBA00044710"/>
    </source>
</evidence>
<evidence type="ECO:0000256" key="1">
    <source>
        <dbReference type="ARBA" id="ARBA00004141"/>
    </source>
</evidence>
<evidence type="ECO:0000256" key="10">
    <source>
        <dbReference type="ARBA" id="ARBA00044662"/>
    </source>
</evidence>
<dbReference type="GO" id="GO:0015149">
    <property type="term" value="F:hexose transmembrane transporter activity"/>
    <property type="evidence" value="ECO:0007669"/>
    <property type="project" value="TreeGrafter"/>
</dbReference>
<comment type="caution">
    <text evidence="16">The sequence shown here is derived from an EMBL/GenBank/DDBJ whole genome shotgun (WGS) entry which is preliminary data.</text>
</comment>
<comment type="subcellular location">
    <subcellularLocation>
        <location evidence="1">Membrane</location>
        <topology evidence="1">Multi-pass membrane protein</topology>
    </subcellularLocation>
</comment>
<feature type="domain" description="Major facilitator superfamily (MFS) profile" evidence="15">
    <location>
        <begin position="1"/>
        <end position="198"/>
    </location>
</feature>
<dbReference type="PROSITE" id="PS50850">
    <property type="entry name" value="MFS"/>
    <property type="match status" value="1"/>
</dbReference>
<dbReference type="InterPro" id="IPR005828">
    <property type="entry name" value="MFS_sugar_transport-like"/>
</dbReference>
<evidence type="ECO:0000256" key="8">
    <source>
        <dbReference type="ARBA" id="ARBA00044648"/>
    </source>
</evidence>
<evidence type="ECO:0000256" key="4">
    <source>
        <dbReference type="ARBA" id="ARBA00022692"/>
    </source>
</evidence>
<evidence type="ECO:0000256" key="13">
    <source>
        <dbReference type="ARBA" id="ARBA00044780"/>
    </source>
</evidence>
<reference evidence="16" key="1">
    <citation type="submission" date="2021-12" db="EMBL/GenBank/DDBJ databases">
        <title>Prjna785345.</title>
        <authorList>
            <person name="Rujirawat T."/>
            <person name="Krajaejun T."/>
        </authorList>
    </citation>
    <scope>NUCLEOTIDE SEQUENCE</scope>
    <source>
        <strain evidence="16">Pi057C3</strain>
    </source>
</reference>
<evidence type="ECO:0000256" key="3">
    <source>
        <dbReference type="ARBA" id="ARBA00022448"/>
    </source>
</evidence>
<organism evidence="16 17">
    <name type="scientific">Pythium insidiosum</name>
    <name type="common">Pythiosis disease agent</name>
    <dbReference type="NCBI Taxonomy" id="114742"/>
    <lineage>
        <taxon>Eukaryota</taxon>
        <taxon>Sar</taxon>
        <taxon>Stramenopiles</taxon>
        <taxon>Oomycota</taxon>
        <taxon>Peronosporomycetes</taxon>
        <taxon>Pythiales</taxon>
        <taxon>Pythiaceae</taxon>
        <taxon>Pythium</taxon>
    </lineage>
</organism>
<evidence type="ECO:0000256" key="9">
    <source>
        <dbReference type="ARBA" id="ARBA00044656"/>
    </source>
</evidence>
<evidence type="ECO:0000256" key="2">
    <source>
        <dbReference type="ARBA" id="ARBA00011738"/>
    </source>
</evidence>
<name>A0AAD5Q105_PYTIN</name>
<comment type="catalytic activity">
    <reaction evidence="12">
        <text>D-fructose(out) = D-fructose(in)</text>
        <dbReference type="Rhea" id="RHEA:60372"/>
        <dbReference type="ChEBI" id="CHEBI:37721"/>
    </reaction>
    <physiologicalReaction direction="left-to-right" evidence="12">
        <dbReference type="Rhea" id="RHEA:60373"/>
    </physiologicalReaction>
</comment>
<feature type="transmembrane region" description="Helical" evidence="14">
    <location>
        <begin position="83"/>
        <end position="105"/>
    </location>
</feature>
<dbReference type="EMBL" id="JAKCXM010002694">
    <property type="protein sequence ID" value="KAJ0390039.1"/>
    <property type="molecule type" value="Genomic_DNA"/>
</dbReference>
<evidence type="ECO:0000256" key="14">
    <source>
        <dbReference type="SAM" id="Phobius"/>
    </source>
</evidence>
<comment type="catalytic activity">
    <reaction evidence="9">
        <text>D-xylose(out) = D-xylose(in)</text>
        <dbReference type="Rhea" id="RHEA:78427"/>
        <dbReference type="ChEBI" id="CHEBI:53455"/>
    </reaction>
    <physiologicalReaction direction="left-to-right" evidence="9">
        <dbReference type="Rhea" id="RHEA:78428"/>
    </physiologicalReaction>
</comment>
<dbReference type="InterPro" id="IPR045263">
    <property type="entry name" value="GLUT"/>
</dbReference>
<keyword evidence="4 14" id="KW-0812">Transmembrane</keyword>
<comment type="subunit">
    <text evidence="2">Homodimer.</text>
</comment>
<accession>A0AAD5Q105</accession>
<evidence type="ECO:0000256" key="7">
    <source>
        <dbReference type="ARBA" id="ARBA00044637"/>
    </source>
</evidence>
<dbReference type="GO" id="GO:0016020">
    <property type="term" value="C:membrane"/>
    <property type="evidence" value="ECO:0007669"/>
    <property type="project" value="UniProtKB-SubCell"/>
</dbReference>
<dbReference type="Pfam" id="PF00083">
    <property type="entry name" value="Sugar_tr"/>
    <property type="match status" value="1"/>
</dbReference>
<comment type="catalytic activity">
    <reaction evidence="10">
        <text>D-mannose(out) = D-mannose(in)</text>
        <dbReference type="Rhea" id="RHEA:78391"/>
        <dbReference type="ChEBI" id="CHEBI:4208"/>
    </reaction>
    <physiologicalReaction direction="left-to-right" evidence="10">
        <dbReference type="Rhea" id="RHEA:78392"/>
    </physiologicalReaction>
</comment>
<keyword evidence="17" id="KW-1185">Reference proteome</keyword>
<feature type="transmembrane region" description="Helical" evidence="14">
    <location>
        <begin position="111"/>
        <end position="133"/>
    </location>
</feature>
<protein>
    <recommendedName>
        <fullName evidence="13">Hexose transporter 1</fullName>
    </recommendedName>
</protein>
<gene>
    <name evidence="16" type="ORF">P43SY_011577</name>
</gene>
<dbReference type="InterPro" id="IPR036259">
    <property type="entry name" value="MFS_trans_sf"/>
</dbReference>
<evidence type="ECO:0000256" key="11">
    <source>
        <dbReference type="ARBA" id="ARBA00044668"/>
    </source>
</evidence>
<dbReference type="SUPFAM" id="SSF103473">
    <property type="entry name" value="MFS general substrate transporter"/>
    <property type="match status" value="1"/>
</dbReference>
<evidence type="ECO:0000259" key="15">
    <source>
        <dbReference type="PROSITE" id="PS50850"/>
    </source>
</evidence>
<dbReference type="Proteomes" id="UP001209570">
    <property type="component" value="Unassembled WGS sequence"/>
</dbReference>
<evidence type="ECO:0000313" key="16">
    <source>
        <dbReference type="EMBL" id="KAJ0390039.1"/>
    </source>
</evidence>
<dbReference type="PANTHER" id="PTHR23503">
    <property type="entry name" value="SOLUTE CARRIER FAMILY 2"/>
    <property type="match status" value="1"/>
</dbReference>
<dbReference type="Gene3D" id="1.20.1250.20">
    <property type="entry name" value="MFS general substrate transporter like domains"/>
    <property type="match status" value="1"/>
</dbReference>
<evidence type="ECO:0000256" key="6">
    <source>
        <dbReference type="ARBA" id="ARBA00023136"/>
    </source>
</evidence>
<dbReference type="AlphaFoldDB" id="A0AAD5Q105"/>
<comment type="catalytic activity">
    <reaction evidence="8">
        <text>D-glucose(out) = D-glucose(in)</text>
        <dbReference type="Rhea" id="RHEA:60376"/>
        <dbReference type="ChEBI" id="CHEBI:4167"/>
    </reaction>
    <physiologicalReaction direction="left-to-right" evidence="8">
        <dbReference type="Rhea" id="RHEA:60377"/>
    </physiologicalReaction>
</comment>
<keyword evidence="5 14" id="KW-1133">Transmembrane helix</keyword>
<proteinExistence type="predicted"/>
<evidence type="ECO:0000313" key="17">
    <source>
        <dbReference type="Proteomes" id="UP001209570"/>
    </source>
</evidence>
<keyword evidence="3" id="KW-0813">Transport</keyword>